<gene>
    <name evidence="3" type="ORF">EJB05_35118</name>
</gene>
<dbReference type="InterPro" id="IPR001810">
    <property type="entry name" value="F-box_dom"/>
</dbReference>
<evidence type="ECO:0000313" key="4">
    <source>
        <dbReference type="Proteomes" id="UP000324897"/>
    </source>
</evidence>
<dbReference type="Pfam" id="PF12937">
    <property type="entry name" value="F-box-like"/>
    <property type="match status" value="1"/>
</dbReference>
<feature type="domain" description="F-box" evidence="2">
    <location>
        <begin position="64"/>
        <end position="104"/>
    </location>
</feature>
<reference evidence="3 4" key="1">
    <citation type="journal article" date="2019" name="Sci. Rep.">
        <title>A high-quality genome of Eragrostis curvula grass provides insights into Poaceae evolution and supports new strategies to enhance forage quality.</title>
        <authorList>
            <person name="Carballo J."/>
            <person name="Santos B.A.C.M."/>
            <person name="Zappacosta D."/>
            <person name="Garbus I."/>
            <person name="Selva J.P."/>
            <person name="Gallo C.A."/>
            <person name="Diaz A."/>
            <person name="Albertini E."/>
            <person name="Caccamo M."/>
            <person name="Echenique V."/>
        </authorList>
    </citation>
    <scope>NUCLEOTIDE SEQUENCE [LARGE SCALE GENOMIC DNA]</scope>
    <source>
        <strain evidence="4">cv. Victoria</strain>
        <tissue evidence="3">Leaf</tissue>
    </source>
</reference>
<evidence type="ECO:0000259" key="2">
    <source>
        <dbReference type="SMART" id="SM00256"/>
    </source>
</evidence>
<feature type="domain" description="F-box" evidence="2">
    <location>
        <begin position="939"/>
        <end position="979"/>
    </location>
</feature>
<dbReference type="InterPro" id="IPR036047">
    <property type="entry name" value="F-box-like_dom_sf"/>
</dbReference>
<dbReference type="SMART" id="SM00256">
    <property type="entry name" value="FBOX"/>
    <property type="match status" value="2"/>
</dbReference>
<dbReference type="InterPro" id="IPR056594">
    <property type="entry name" value="AT5G49610-like_b-prop"/>
</dbReference>
<name>A0A5J9U5Y7_9POAL</name>
<dbReference type="Pfam" id="PF23635">
    <property type="entry name" value="Beta-prop_AT5G49610-like"/>
    <property type="match status" value="2"/>
</dbReference>
<dbReference type="Pfam" id="PF24750">
    <property type="entry name" value="b-prop_At3g26010-like"/>
    <property type="match status" value="1"/>
</dbReference>
<dbReference type="Proteomes" id="UP000324897">
    <property type="component" value="Chromosome 7"/>
</dbReference>
<keyword evidence="4" id="KW-1185">Reference proteome</keyword>
<dbReference type="InterPro" id="IPR056592">
    <property type="entry name" value="Beta-prop_At3g26010-like"/>
</dbReference>
<evidence type="ECO:0000256" key="1">
    <source>
        <dbReference type="SAM" id="MobiDB-lite"/>
    </source>
</evidence>
<evidence type="ECO:0000313" key="3">
    <source>
        <dbReference type="EMBL" id="TVU18995.1"/>
    </source>
</evidence>
<sequence>MAPALVLRLRSLVPRSAPAPAPALEDHDIIPEIGSAPAPSPVTATTLEHDINPEIGSAPALEDDDILREILIRLPLLPSSLLHASLVCKRGCRVISDPAFLRRATPPLLGFFCMAKPVFTPLLRPPTLIPTDRFSLPLKPRHGHLRVYGCRHGLVLLLNRLQFEAVVWDPVTGHHHTVPYAPDFRVSRWESREYCNHGDVLRSSSADGDGGGFKVVLYFTRTRMSDHGHTSVFMSVYESATGKWSKTSSTVIPSFFLLFLPTVLVTNALCGFFHWSAGILEFDLDTNTVGVIQKPKNFRSPNNLVCRVVRTQDRGLGLAKLTATIIQLWGRRTHGDSDDAEWVLQKTVDLDKLVFPLLATTSMRQLHFPRIVGYDEYNNAIHVAVSQSVFTVNLESLKYIKVFDGPGIISYYPYTSFYTLLRSRTLLHQSIKASSELRSSTTSSGRIDGTCAAAPSPSSGRKLLQISACAGTEGPRHHPGDRTGTSTGAGAGTGPRHQHGDRIGAGTGARREILIRALTPLPSSILRTSLVCNRWCRLISDPDFLRRFRTHHRTTPFPLLGFFTIDPAVFTPLLRPPNRIPSDRFSLPLPTRHKHLCVRGIRHGLVLLLNKFSSRASDIIVWDPVAGYYHTVPTVPESTASKWHSCNSGDVLRSYAADGVGGGFKVVLILAREEKNGNRDMRVCMAIYESATGKWSETNSTVAPTCFLSFIPAVLVANVLCGFCYWSTGILELDLDTNTVGVIQKPKSINSHKSSFFRVVRTQDGGLGLAKLSATIIQLWGRRTHGDPDAEWMLEKTLDMDMLVLPLPPTATASVRELHCPRIVGYDKDNNVIHVAVNAGCVFTVNVETLQYTKVFDGHQIDWYYPYTSFYTLGARRALDLLLRQFTTLFQSIKQAPHQSSGRQSCCFRSPPAQANDLIPEIRSTPTPAPAPSPALEDDDILREILSRLPLLPSHLLRASLVCKRWRDILSDPSFLRQRATPPLLGFFDKHKPFFTPLLRPPNRIPSDRFSLPRQGGHLFVGGVRHGLVLLLNNYRLVAVVCDLVTGSHHKVPYAPEFRISGGHYTIQGTVLRSDGGGSFKVVLTRTERSGDGDTTRIFMAIYESATGKWSQATSTVIPSPYYSFLPNVLVTNALCGFRHWPTGILEFNLDTNTVGVIQTPKSIHSEYHWHSIFRVMRTPDSRLGLAKLGTTVIHLWGRTTDGAAARWVLQSTVHLDKLVFPLLPTATTSVGRLHFPRIVRYDEDNNVTHVAVNTSVFTVNHETLQCAKVFDGPWILWYYPYTRFYTLGTTCEEVPPSWCNFFSRSKRTKLQCFKGA</sequence>
<organism evidence="3 4">
    <name type="scientific">Eragrostis curvula</name>
    <name type="common">weeping love grass</name>
    <dbReference type="NCBI Taxonomy" id="38414"/>
    <lineage>
        <taxon>Eukaryota</taxon>
        <taxon>Viridiplantae</taxon>
        <taxon>Streptophyta</taxon>
        <taxon>Embryophyta</taxon>
        <taxon>Tracheophyta</taxon>
        <taxon>Spermatophyta</taxon>
        <taxon>Magnoliopsida</taxon>
        <taxon>Liliopsida</taxon>
        <taxon>Poales</taxon>
        <taxon>Poaceae</taxon>
        <taxon>PACMAD clade</taxon>
        <taxon>Chloridoideae</taxon>
        <taxon>Eragrostideae</taxon>
        <taxon>Eragrostidinae</taxon>
        <taxon>Eragrostis</taxon>
    </lineage>
</organism>
<feature type="region of interest" description="Disordered" evidence="1">
    <location>
        <begin position="471"/>
        <end position="503"/>
    </location>
</feature>
<proteinExistence type="predicted"/>
<accession>A0A5J9U5Y7</accession>
<dbReference type="Gene3D" id="1.20.1280.50">
    <property type="match status" value="1"/>
</dbReference>
<dbReference type="SUPFAM" id="SSF81383">
    <property type="entry name" value="F-box domain"/>
    <property type="match status" value="3"/>
</dbReference>
<comment type="caution">
    <text evidence="3">The sequence shown here is derived from an EMBL/GenBank/DDBJ whole genome shotgun (WGS) entry which is preliminary data.</text>
</comment>
<protein>
    <recommendedName>
        <fullName evidence="2">F-box domain-containing protein</fullName>
    </recommendedName>
</protein>
<dbReference type="PANTHER" id="PTHR32133">
    <property type="entry name" value="OS07G0120400 PROTEIN"/>
    <property type="match status" value="1"/>
</dbReference>
<dbReference type="PANTHER" id="PTHR32133:SF398">
    <property type="entry name" value="F-BOX DOMAIN-CONTAINING PROTEIN"/>
    <property type="match status" value="1"/>
</dbReference>
<dbReference type="Gramene" id="TVU18995">
    <property type="protein sequence ID" value="TVU18995"/>
    <property type="gene ID" value="EJB05_35118"/>
</dbReference>
<dbReference type="EMBL" id="RWGY01000029">
    <property type="protein sequence ID" value="TVU18995.1"/>
    <property type="molecule type" value="Genomic_DNA"/>
</dbReference>